<gene>
    <name evidence="1" type="ORF">MIP_00135</name>
</gene>
<accession>J9W7Q2</accession>
<evidence type="ECO:0000313" key="2">
    <source>
        <dbReference type="Proteomes" id="UP000007329"/>
    </source>
</evidence>
<name>J9W7Q2_MYCIP</name>
<proteinExistence type="predicted"/>
<dbReference type="Proteomes" id="UP000007329">
    <property type="component" value="Chromosome"/>
</dbReference>
<reference evidence="1 2" key="2">
    <citation type="journal article" date="2012" name="Nucleic Acids Res.">
        <title>Massive gene acquisitions in Mycobacterium indicus pranii provide a perspective on mycobacterial evolution.</title>
        <authorList>
            <person name="Saini V."/>
            <person name="Raghuvanshi S."/>
            <person name="Khurana J.P."/>
            <person name="Ahmed N."/>
            <person name="Hasnain S.E."/>
            <person name="Tyagi A.K."/>
            <person name="Tyagi A.K."/>
        </authorList>
    </citation>
    <scope>NUCLEOTIDE SEQUENCE [LARGE SCALE GENOMIC DNA]</scope>
    <source>
        <strain evidence="2">DSM 45239 / MTCC 9506</strain>
    </source>
</reference>
<reference evidence="1 2" key="1">
    <citation type="journal article" date="2007" name="PLoS ONE">
        <title>Molecular analysis of a leprosy immunotherapeutic bacillus provides insights into Mycobacterium evolution.</title>
        <authorList>
            <person name="Ahmed N."/>
            <person name="Saini V."/>
            <person name="Raghuvanshi S."/>
            <person name="Khurana J.P."/>
            <person name="Tyagi A.K."/>
            <person name="Tyagi A.K."/>
            <person name="Hasnain S.E."/>
        </authorList>
    </citation>
    <scope>NUCLEOTIDE SEQUENCE [LARGE SCALE GENOMIC DNA]</scope>
    <source>
        <strain evidence="1">MTCC 9506</strain>
    </source>
</reference>
<sequence>MDTLLLADVAECGCELIGQRDADRVHPVRTVQRDPSNGTVDTALNFAHMYLPPPTSTTVPVM</sequence>
<evidence type="ECO:0000313" key="1">
    <source>
        <dbReference type="EMBL" id="AFS12078.1"/>
    </source>
</evidence>
<dbReference type="PATRIC" id="fig|1232724.3.peg.99"/>
<organism evidence="1 2">
    <name type="scientific">Mycobacterium indicus pranii (strain DSM 45239 / MTCC 9506)</name>
    <dbReference type="NCBI Taxonomy" id="1232724"/>
    <lineage>
        <taxon>Bacteria</taxon>
        <taxon>Bacillati</taxon>
        <taxon>Actinomycetota</taxon>
        <taxon>Actinomycetes</taxon>
        <taxon>Mycobacteriales</taxon>
        <taxon>Mycobacteriaceae</taxon>
        <taxon>Mycobacterium</taxon>
        <taxon>Mycobacterium avium complex (MAC)</taxon>
    </lineage>
</organism>
<protein>
    <submittedName>
        <fullName evidence="1">Uncharacterized protein</fullName>
    </submittedName>
</protein>
<dbReference type="KEGG" id="mid:MIP_00135"/>
<dbReference type="EMBL" id="CP002275">
    <property type="protein sequence ID" value="AFS12078.1"/>
    <property type="molecule type" value="Genomic_DNA"/>
</dbReference>
<dbReference type="AlphaFoldDB" id="J9W7Q2"/>
<dbReference type="HOGENOM" id="CLU_2899358_0_0_11"/>